<keyword evidence="4" id="KW-0544">Nucleosome core</keyword>
<protein>
    <submittedName>
        <fullName evidence="6">Histone H2A.V-like isoform X1</fullName>
    </submittedName>
</protein>
<feature type="domain" description="Histone H2A C-terminal" evidence="5">
    <location>
        <begin position="64"/>
        <end position="81"/>
    </location>
</feature>
<dbReference type="AlphaFoldDB" id="A0A8J4TZH3"/>
<evidence type="ECO:0000313" key="6">
    <source>
        <dbReference type="EMBL" id="KAF5907076.1"/>
    </source>
</evidence>
<dbReference type="InterPro" id="IPR032454">
    <property type="entry name" value="Histone_H2A_C"/>
</dbReference>
<organism evidence="6 7">
    <name type="scientific">Clarias magur</name>
    <name type="common">Asian catfish</name>
    <name type="synonym">Macropteronotus magur</name>
    <dbReference type="NCBI Taxonomy" id="1594786"/>
    <lineage>
        <taxon>Eukaryota</taxon>
        <taxon>Metazoa</taxon>
        <taxon>Chordata</taxon>
        <taxon>Craniata</taxon>
        <taxon>Vertebrata</taxon>
        <taxon>Euteleostomi</taxon>
        <taxon>Actinopterygii</taxon>
        <taxon>Neopterygii</taxon>
        <taxon>Teleostei</taxon>
        <taxon>Ostariophysi</taxon>
        <taxon>Siluriformes</taxon>
        <taxon>Clariidae</taxon>
        <taxon>Clarias</taxon>
    </lineage>
</organism>
<gene>
    <name evidence="6" type="ORF">DAT39_003216</name>
</gene>
<comment type="caution">
    <text evidence="6">The sequence shown here is derived from an EMBL/GenBank/DDBJ whole genome shotgun (WGS) entry which is preliminary data.</text>
</comment>
<dbReference type="Proteomes" id="UP000727407">
    <property type="component" value="Unassembled WGS sequence"/>
</dbReference>
<evidence type="ECO:0000256" key="2">
    <source>
        <dbReference type="ARBA" id="ARBA00022454"/>
    </source>
</evidence>
<keyword evidence="3" id="KW-0238">DNA-binding</keyword>
<comment type="subcellular location">
    <subcellularLocation>
        <location evidence="1">Chromosome</location>
    </subcellularLocation>
</comment>
<proteinExistence type="predicted"/>
<dbReference type="GO" id="GO:0000786">
    <property type="term" value="C:nucleosome"/>
    <property type="evidence" value="ECO:0007669"/>
    <property type="project" value="UniProtKB-KW"/>
</dbReference>
<dbReference type="OrthoDB" id="9421954at2759"/>
<accession>A0A8J4TZH3</accession>
<evidence type="ECO:0000256" key="4">
    <source>
        <dbReference type="ARBA" id="ARBA00023269"/>
    </source>
</evidence>
<keyword evidence="7" id="KW-1185">Reference proteome</keyword>
<evidence type="ECO:0000259" key="5">
    <source>
        <dbReference type="Pfam" id="PF16211"/>
    </source>
</evidence>
<dbReference type="GO" id="GO:0003677">
    <property type="term" value="F:DNA binding"/>
    <property type="evidence" value="ECO:0007669"/>
    <property type="project" value="UniProtKB-KW"/>
</dbReference>
<keyword evidence="2" id="KW-0158">Chromosome</keyword>
<evidence type="ECO:0000256" key="1">
    <source>
        <dbReference type="ARBA" id="ARBA00004286"/>
    </source>
</evidence>
<sequence length="83" mass="9191">MDAKLCSTFTEVEGHHPFLAFTHDKFSESHVDRFLNEGRRESWKGLGQGESQGGFALTKGRTAGVIPHIHKSLIGKKGQQKTV</sequence>
<evidence type="ECO:0000256" key="3">
    <source>
        <dbReference type="ARBA" id="ARBA00023125"/>
    </source>
</evidence>
<dbReference type="EMBL" id="QNUK01000025">
    <property type="protein sequence ID" value="KAF5907076.1"/>
    <property type="molecule type" value="Genomic_DNA"/>
</dbReference>
<dbReference type="Pfam" id="PF16211">
    <property type="entry name" value="Histone_H2A_C"/>
    <property type="match status" value="1"/>
</dbReference>
<reference evidence="6" key="1">
    <citation type="submission" date="2020-07" db="EMBL/GenBank/DDBJ databases">
        <title>Clarias magur genome sequencing, assembly and annotation.</title>
        <authorList>
            <person name="Kushwaha B."/>
            <person name="Kumar R."/>
            <person name="Das P."/>
            <person name="Joshi C.G."/>
            <person name="Kumar D."/>
            <person name="Nagpure N.S."/>
            <person name="Pandey M."/>
            <person name="Agarwal S."/>
            <person name="Srivastava S."/>
            <person name="Singh M."/>
            <person name="Sahoo L."/>
            <person name="Jayasankar P."/>
            <person name="Meher P.K."/>
            <person name="Koringa P.G."/>
            <person name="Iquebal M.A."/>
            <person name="Das S.P."/>
            <person name="Bit A."/>
            <person name="Patnaik S."/>
            <person name="Patel N."/>
            <person name="Shah T.M."/>
            <person name="Hinsu A."/>
            <person name="Jena J.K."/>
        </authorList>
    </citation>
    <scope>NUCLEOTIDE SEQUENCE</scope>
    <source>
        <strain evidence="6">CIFAMagur01</strain>
        <tissue evidence="6">Testis</tissue>
    </source>
</reference>
<name>A0A8J4TZH3_CLAMG</name>
<evidence type="ECO:0000313" key="7">
    <source>
        <dbReference type="Proteomes" id="UP000727407"/>
    </source>
</evidence>